<proteinExistence type="predicted"/>
<evidence type="ECO:0000313" key="5">
    <source>
        <dbReference type="Proteomes" id="UP001230156"/>
    </source>
</evidence>
<evidence type="ECO:0000313" key="4">
    <source>
        <dbReference type="EMBL" id="MDQ7250462.1"/>
    </source>
</evidence>
<dbReference type="SMART" id="SM00448">
    <property type="entry name" value="REC"/>
    <property type="match status" value="1"/>
</dbReference>
<reference evidence="5" key="1">
    <citation type="submission" date="2023-08" db="EMBL/GenBank/DDBJ databases">
        <title>Rhodospirillaceae gen. nov., a novel taxon isolated from the Yangtze River Yuezi River estuary sludge.</title>
        <authorList>
            <person name="Ruan L."/>
        </authorList>
    </citation>
    <scope>NUCLEOTIDE SEQUENCE [LARGE SCALE GENOMIC DNA]</scope>
    <source>
        <strain evidence="5">R-7</strain>
    </source>
</reference>
<dbReference type="Gene3D" id="3.40.50.2300">
    <property type="match status" value="1"/>
</dbReference>
<dbReference type="PANTHER" id="PTHR44591:SF25">
    <property type="entry name" value="CHEMOTAXIS TWO-COMPONENT RESPONSE REGULATOR"/>
    <property type="match status" value="1"/>
</dbReference>
<dbReference type="InterPro" id="IPR001789">
    <property type="entry name" value="Sig_transdc_resp-reg_receiver"/>
</dbReference>
<evidence type="ECO:0000256" key="1">
    <source>
        <dbReference type="ARBA" id="ARBA00022553"/>
    </source>
</evidence>
<protein>
    <submittedName>
        <fullName evidence="4">Response regulator</fullName>
    </submittedName>
</protein>
<dbReference type="InterPro" id="IPR050595">
    <property type="entry name" value="Bact_response_regulator"/>
</dbReference>
<comment type="caution">
    <text evidence="4">The sequence shown here is derived from an EMBL/GenBank/DDBJ whole genome shotgun (WGS) entry which is preliminary data.</text>
</comment>
<feature type="modified residue" description="4-aspartylphosphate" evidence="2">
    <location>
        <position position="55"/>
    </location>
</feature>
<dbReference type="PANTHER" id="PTHR44591">
    <property type="entry name" value="STRESS RESPONSE REGULATOR PROTEIN 1"/>
    <property type="match status" value="1"/>
</dbReference>
<dbReference type="RefSeq" id="WP_379959769.1">
    <property type="nucleotide sequence ID" value="NZ_JAUYVI010000007.1"/>
</dbReference>
<keyword evidence="1 2" id="KW-0597">Phosphoprotein</keyword>
<dbReference type="InterPro" id="IPR011006">
    <property type="entry name" value="CheY-like_superfamily"/>
</dbReference>
<name>A0ABU0YRX0_9PROT</name>
<evidence type="ECO:0000256" key="2">
    <source>
        <dbReference type="PROSITE-ProRule" id="PRU00169"/>
    </source>
</evidence>
<keyword evidence="5" id="KW-1185">Reference proteome</keyword>
<dbReference type="SUPFAM" id="SSF52172">
    <property type="entry name" value="CheY-like"/>
    <property type="match status" value="1"/>
</dbReference>
<dbReference type="PROSITE" id="PS50110">
    <property type="entry name" value="RESPONSE_REGULATORY"/>
    <property type="match status" value="1"/>
</dbReference>
<organism evidence="4 5">
    <name type="scientific">Dongia sedimenti</name>
    <dbReference type="NCBI Taxonomy" id="3064282"/>
    <lineage>
        <taxon>Bacteria</taxon>
        <taxon>Pseudomonadati</taxon>
        <taxon>Pseudomonadota</taxon>
        <taxon>Alphaproteobacteria</taxon>
        <taxon>Rhodospirillales</taxon>
        <taxon>Dongiaceae</taxon>
        <taxon>Dongia</taxon>
    </lineage>
</organism>
<dbReference type="Proteomes" id="UP001230156">
    <property type="component" value="Unassembled WGS sequence"/>
</dbReference>
<feature type="domain" description="Response regulatory" evidence="3">
    <location>
        <begin position="6"/>
        <end position="120"/>
    </location>
</feature>
<evidence type="ECO:0000259" key="3">
    <source>
        <dbReference type="PROSITE" id="PS50110"/>
    </source>
</evidence>
<dbReference type="EMBL" id="JAUYVI010000007">
    <property type="protein sequence ID" value="MDQ7250462.1"/>
    <property type="molecule type" value="Genomic_DNA"/>
</dbReference>
<gene>
    <name evidence="4" type="ORF">Q8A70_22420</name>
</gene>
<dbReference type="Pfam" id="PF00072">
    <property type="entry name" value="Response_reg"/>
    <property type="match status" value="1"/>
</dbReference>
<accession>A0ABU0YRX0</accession>
<sequence length="138" mass="14965">MPKPPVIAVIEDDAAMREALSELLEVLAFACVVFDRAEAFLAAHSRGPFDCLITDLHLPGISGLELQRKLKVLGSSIPVIVITSSRDSLSRNRAMQEGAFAYLTKPFSDEALIGHVKAALNEIDRLRKPAGGQKPSTR</sequence>